<dbReference type="EMBL" id="JABBGA010000016">
    <property type="protein sequence ID" value="NML27608.1"/>
    <property type="molecule type" value="Genomic_DNA"/>
</dbReference>
<dbReference type="AlphaFoldDB" id="A0A848G5U6"/>
<evidence type="ECO:0000259" key="2">
    <source>
        <dbReference type="PROSITE" id="PS50056"/>
    </source>
</evidence>
<dbReference type="InterPro" id="IPR029021">
    <property type="entry name" value="Prot-tyrosine_phosphatase-like"/>
</dbReference>
<evidence type="ECO:0000313" key="5">
    <source>
        <dbReference type="Proteomes" id="UP000580043"/>
    </source>
</evidence>
<evidence type="ECO:0000313" key="4">
    <source>
        <dbReference type="EMBL" id="NML27608.1"/>
    </source>
</evidence>
<dbReference type="InterPro" id="IPR001763">
    <property type="entry name" value="Rhodanese-like_dom"/>
</dbReference>
<reference evidence="4 5" key="1">
    <citation type="submission" date="2020-04" db="EMBL/GenBank/DDBJ databases">
        <title>Zoogloea sp. G-4-1-14 isolated from soil.</title>
        <authorList>
            <person name="Dahal R.H."/>
        </authorList>
    </citation>
    <scope>NUCLEOTIDE SEQUENCE [LARGE SCALE GENOMIC DNA]</scope>
    <source>
        <strain evidence="4 5">G-4-1-14</strain>
    </source>
</reference>
<dbReference type="InterPro" id="IPR050561">
    <property type="entry name" value="PTP"/>
</dbReference>
<dbReference type="PROSITE" id="PS50056">
    <property type="entry name" value="TYR_PHOSPHATASE_2"/>
    <property type="match status" value="1"/>
</dbReference>
<dbReference type="CDD" id="cd14505">
    <property type="entry name" value="CDKN3-like"/>
    <property type="match status" value="1"/>
</dbReference>
<dbReference type="InterPro" id="IPR000387">
    <property type="entry name" value="Tyr_Pase_dom"/>
</dbReference>
<organism evidence="4 5">
    <name type="scientific">Zoogloea dura</name>
    <dbReference type="NCBI Taxonomy" id="2728840"/>
    <lineage>
        <taxon>Bacteria</taxon>
        <taxon>Pseudomonadati</taxon>
        <taxon>Pseudomonadota</taxon>
        <taxon>Betaproteobacteria</taxon>
        <taxon>Rhodocyclales</taxon>
        <taxon>Zoogloeaceae</taxon>
        <taxon>Zoogloea</taxon>
    </lineage>
</organism>
<dbReference type="Pfam" id="PF22785">
    <property type="entry name" value="Tc-R-P"/>
    <property type="match status" value="1"/>
</dbReference>
<proteinExistence type="predicted"/>
<dbReference type="RefSeq" id="WP_169147142.1">
    <property type="nucleotide sequence ID" value="NZ_JABBGA010000016.1"/>
</dbReference>
<gene>
    <name evidence="4" type="ORF">HHL15_17765</name>
</gene>
<dbReference type="SUPFAM" id="SSF52799">
    <property type="entry name" value="(Phosphotyrosine protein) phosphatases II"/>
    <property type="match status" value="1"/>
</dbReference>
<name>A0A848G5U6_9RHOO</name>
<dbReference type="PANTHER" id="PTHR23339">
    <property type="entry name" value="TYROSINE SPECIFIC PROTEIN PHOSPHATASE AND DUAL SPECIFICITY PROTEIN PHOSPHATASE"/>
    <property type="match status" value="1"/>
</dbReference>
<accession>A0A848G5U6</accession>
<dbReference type="EC" id="3.1.3.48" evidence="1"/>
<keyword evidence="5" id="KW-1185">Reference proteome</keyword>
<comment type="caution">
    <text evidence="4">The sequence shown here is derived from an EMBL/GenBank/DDBJ whole genome shotgun (WGS) entry which is preliminary data.</text>
</comment>
<evidence type="ECO:0000259" key="3">
    <source>
        <dbReference type="PROSITE" id="PS50206"/>
    </source>
</evidence>
<feature type="domain" description="Tyrosine specific protein phosphatases" evidence="2">
    <location>
        <begin position="97"/>
        <end position="175"/>
    </location>
</feature>
<dbReference type="PROSITE" id="PS50206">
    <property type="entry name" value="RHODANESE_3"/>
    <property type="match status" value="1"/>
</dbReference>
<dbReference type="FunFam" id="3.90.190.10:FF:000157">
    <property type="entry name" value="Protein-tyrosine phosphatase"/>
    <property type="match status" value="1"/>
</dbReference>
<protein>
    <recommendedName>
        <fullName evidence="1">protein-tyrosine-phosphatase</fullName>
        <ecNumber evidence="1">3.1.3.48</ecNumber>
    </recommendedName>
</protein>
<dbReference type="GO" id="GO:0004725">
    <property type="term" value="F:protein tyrosine phosphatase activity"/>
    <property type="evidence" value="ECO:0007669"/>
    <property type="project" value="UniProtKB-EC"/>
</dbReference>
<dbReference type="Proteomes" id="UP000580043">
    <property type="component" value="Unassembled WGS sequence"/>
</dbReference>
<dbReference type="InterPro" id="IPR003595">
    <property type="entry name" value="Tyr_Pase_cat"/>
</dbReference>
<evidence type="ECO:0000256" key="1">
    <source>
        <dbReference type="ARBA" id="ARBA00013064"/>
    </source>
</evidence>
<dbReference type="Gene3D" id="3.90.190.10">
    <property type="entry name" value="Protein tyrosine phosphatase superfamily"/>
    <property type="match status" value="1"/>
</dbReference>
<feature type="domain" description="Rhodanese" evidence="3">
    <location>
        <begin position="93"/>
        <end position="150"/>
    </location>
</feature>
<dbReference type="SMART" id="SM00404">
    <property type="entry name" value="PTPc_motif"/>
    <property type="match status" value="1"/>
</dbReference>
<sequence>MSGARTSHSHPLQIAEVRASLDHGRIGITFCPGKHDQWAATGAWARDLGVDLDAIATWGARLVLTLVEPVELTALRVPQLGHEVHRRGMQWMHLPIADFSTPCQDFERKWEGQGPQIRALLRAGEDVVVHCKGGLGRAGMIAARLLVELGMDPEQAIKDVRRARKGAIETTSQLALVRRTRPIP</sequence>